<reference evidence="2 3" key="1">
    <citation type="submission" date="2020-02" db="EMBL/GenBank/DDBJ databases">
        <title>Comparative genomics of the hypocrealean fungal genus Beauvera.</title>
        <authorList>
            <person name="Showalter D.N."/>
            <person name="Bushley K.E."/>
            <person name="Rehner S.A."/>
        </authorList>
    </citation>
    <scope>NUCLEOTIDE SEQUENCE [LARGE SCALE GENOMIC DNA]</scope>
    <source>
        <strain evidence="2 3">ARSEF4384</strain>
    </source>
</reference>
<feature type="region of interest" description="Disordered" evidence="1">
    <location>
        <begin position="1"/>
        <end position="39"/>
    </location>
</feature>
<comment type="caution">
    <text evidence="2">The sequence shown here is derived from an EMBL/GenBank/DDBJ whole genome shotgun (WGS) entry which is preliminary data.</text>
</comment>
<keyword evidence="3" id="KW-1185">Reference proteome</keyword>
<feature type="region of interest" description="Disordered" evidence="1">
    <location>
        <begin position="233"/>
        <end position="255"/>
    </location>
</feature>
<evidence type="ECO:0000256" key="1">
    <source>
        <dbReference type="SAM" id="MobiDB-lite"/>
    </source>
</evidence>
<dbReference type="Gene3D" id="6.10.250.2790">
    <property type="match status" value="1"/>
</dbReference>
<accession>A0AAW0RSA1</accession>
<feature type="compositionally biased region" description="Polar residues" evidence="1">
    <location>
        <begin position="243"/>
        <end position="255"/>
    </location>
</feature>
<dbReference type="EMBL" id="JAAHCF010000347">
    <property type="protein sequence ID" value="KAK8144838.1"/>
    <property type="molecule type" value="Genomic_DNA"/>
</dbReference>
<protein>
    <submittedName>
        <fullName evidence="2">Uncharacterized protein</fullName>
    </submittedName>
</protein>
<sequence length="382" mass="41273">MTSDPNLLRRRANSAATRNGHARGASKQMVKPKSIHTSDDFVQDFSGPSFDPAAFLNAKLPPLAPRSSSSSAAAAMPAGAVPLADLTQQANALLSQLSAQTTRLSSTLTQLTDDILRSGSRLAYQVELLRGETLSLNETLHEKLQEDIAKFLPDGIQGKQDEKGNESVAGENGQDEERKDKANEAGASNEPTCVQQLRTLTLVRSRLEDVVKIFGDAMDFGFPPSEVSVSSSFLSVSAPEPGSDQQSSEAKGQQNLKKLRDEISSLLRPDRDGGADPIAGIERAANRIEELKTLNAVWRGTAEEKGRSRFIESLAKMVEDRHKELMREMEQQQQRGASPAKKTGDGMVRRTGSPALGDETRPAQPPGGFGLMSQLQKLRSGL</sequence>
<feature type="compositionally biased region" description="Polar residues" evidence="1">
    <location>
        <begin position="373"/>
        <end position="382"/>
    </location>
</feature>
<organism evidence="2 3">
    <name type="scientific">Beauveria asiatica</name>
    <dbReference type="NCBI Taxonomy" id="1069075"/>
    <lineage>
        <taxon>Eukaryota</taxon>
        <taxon>Fungi</taxon>
        <taxon>Dikarya</taxon>
        <taxon>Ascomycota</taxon>
        <taxon>Pezizomycotina</taxon>
        <taxon>Sordariomycetes</taxon>
        <taxon>Hypocreomycetidae</taxon>
        <taxon>Hypocreales</taxon>
        <taxon>Cordycipitaceae</taxon>
        <taxon>Beauveria</taxon>
    </lineage>
</organism>
<evidence type="ECO:0000313" key="3">
    <source>
        <dbReference type="Proteomes" id="UP001397290"/>
    </source>
</evidence>
<feature type="region of interest" description="Disordered" evidence="1">
    <location>
        <begin position="327"/>
        <end position="382"/>
    </location>
</feature>
<proteinExistence type="predicted"/>
<evidence type="ECO:0000313" key="2">
    <source>
        <dbReference type="EMBL" id="KAK8144838.1"/>
    </source>
</evidence>
<dbReference type="AlphaFoldDB" id="A0AAW0RSA1"/>
<name>A0AAW0RSA1_9HYPO</name>
<feature type="region of interest" description="Disordered" evidence="1">
    <location>
        <begin position="155"/>
        <end position="192"/>
    </location>
</feature>
<gene>
    <name evidence="2" type="ORF">G3M48_005270</name>
</gene>
<dbReference type="Proteomes" id="UP001397290">
    <property type="component" value="Unassembled WGS sequence"/>
</dbReference>